<dbReference type="RefSeq" id="WP_157470373.1">
    <property type="nucleotide sequence ID" value="NZ_CP012040.1"/>
</dbReference>
<gene>
    <name evidence="4" type="ORF">CA2015_1563</name>
</gene>
<dbReference type="InterPro" id="IPR000184">
    <property type="entry name" value="Bac_surfAg_D15"/>
</dbReference>
<evidence type="ECO:0000259" key="3">
    <source>
        <dbReference type="Pfam" id="PF01103"/>
    </source>
</evidence>
<feature type="domain" description="Bacterial surface antigen (D15)" evidence="3">
    <location>
        <begin position="74"/>
        <end position="345"/>
    </location>
</feature>
<dbReference type="OrthoDB" id="9771071at2"/>
<protein>
    <submittedName>
        <fullName evidence="4">Outer membrane protein</fullName>
    </submittedName>
</protein>
<dbReference type="EMBL" id="CP012040">
    <property type="protein sequence ID" value="AKP51000.1"/>
    <property type="molecule type" value="Genomic_DNA"/>
</dbReference>
<sequence>MSNWIKPCLITLCLFASFSEVRARQAKEDSTVFKALPLAYFTPETRIAVEGFVFYSFYARNSLRKSNLRLFITFTQNMQYLFTLPWQVYTADDQYFLNGSIDYRKFPEYYYGLGNDTNEDFRALYEFKALSIKSKSYKKIKRNTYFGLALQGQRLHPEFSDTEPVFDDIVTENGRGGYSYLSFGPSLMWDRRDHILSPSSGSFIEITPLIGLGKTAEAAFNFGMASFDFRHYWPISEKITWANQLLAQLSYGDVPFRVLPTLGGPFFHRGYYQGRFRDRHLAVLQTEYRQHVIGRIGFAVFGSAGRVYNTLREDLFQQIHLAAGGGLRFRISKNDRTNVRLDYSFTSDSRGFYIYFAEAF</sequence>
<accession>A0A0H4PCZ7</accession>
<dbReference type="STRING" id="320787.CA2015_1563"/>
<dbReference type="GO" id="GO:0019867">
    <property type="term" value="C:outer membrane"/>
    <property type="evidence" value="ECO:0007669"/>
    <property type="project" value="InterPro"/>
</dbReference>
<proteinExistence type="predicted"/>
<dbReference type="AlphaFoldDB" id="A0A0H4PCZ7"/>
<evidence type="ECO:0000313" key="4">
    <source>
        <dbReference type="EMBL" id="AKP51000.1"/>
    </source>
</evidence>
<keyword evidence="5" id="KW-1185">Reference proteome</keyword>
<reference evidence="4 5" key="1">
    <citation type="submission" date="2015-07" db="EMBL/GenBank/DDBJ databases">
        <authorList>
            <person name="Kim K.M."/>
        </authorList>
    </citation>
    <scope>NUCLEOTIDE SEQUENCE [LARGE SCALE GENOMIC DNA]</scope>
    <source>
        <strain evidence="4 5">KCTC 12363</strain>
    </source>
</reference>
<comment type="subcellular location">
    <subcellularLocation>
        <location evidence="1">Membrane</location>
    </subcellularLocation>
</comment>
<keyword evidence="2" id="KW-0472">Membrane</keyword>
<evidence type="ECO:0000256" key="1">
    <source>
        <dbReference type="ARBA" id="ARBA00004370"/>
    </source>
</evidence>
<dbReference type="KEGG" id="camu:CA2015_1563"/>
<dbReference type="Gene3D" id="2.40.160.50">
    <property type="entry name" value="membrane protein fhac: a member of the omp85/tpsb transporter family"/>
    <property type="match status" value="1"/>
</dbReference>
<name>A0A0H4PCZ7_9BACT</name>
<evidence type="ECO:0000256" key="2">
    <source>
        <dbReference type="ARBA" id="ARBA00023136"/>
    </source>
</evidence>
<organism evidence="4 5">
    <name type="scientific">Cyclobacterium amurskyense</name>
    <dbReference type="NCBI Taxonomy" id="320787"/>
    <lineage>
        <taxon>Bacteria</taxon>
        <taxon>Pseudomonadati</taxon>
        <taxon>Bacteroidota</taxon>
        <taxon>Cytophagia</taxon>
        <taxon>Cytophagales</taxon>
        <taxon>Cyclobacteriaceae</taxon>
        <taxon>Cyclobacterium</taxon>
    </lineage>
</organism>
<dbReference type="Proteomes" id="UP000036520">
    <property type="component" value="Chromosome"/>
</dbReference>
<evidence type="ECO:0000313" key="5">
    <source>
        <dbReference type="Proteomes" id="UP000036520"/>
    </source>
</evidence>
<dbReference type="Pfam" id="PF01103">
    <property type="entry name" value="Omp85"/>
    <property type="match status" value="1"/>
</dbReference>